<feature type="region of interest" description="Disordered" evidence="1">
    <location>
        <begin position="1"/>
        <end position="24"/>
    </location>
</feature>
<name>A0A6G1QQY6_CHAAH</name>
<proteinExistence type="predicted"/>
<dbReference type="AlphaFoldDB" id="A0A6G1QQY6"/>
<keyword evidence="3" id="KW-1185">Reference proteome</keyword>
<evidence type="ECO:0000313" key="2">
    <source>
        <dbReference type="EMBL" id="KAF3705012.1"/>
    </source>
</evidence>
<gene>
    <name evidence="2" type="ORF">EXN66_Car020703</name>
</gene>
<dbReference type="Proteomes" id="UP000503349">
    <property type="component" value="Chromosome 21"/>
</dbReference>
<evidence type="ECO:0000256" key="1">
    <source>
        <dbReference type="SAM" id="MobiDB-lite"/>
    </source>
</evidence>
<organism evidence="2 3">
    <name type="scientific">Channa argus</name>
    <name type="common">Northern snakehead</name>
    <name type="synonym">Ophicephalus argus</name>
    <dbReference type="NCBI Taxonomy" id="215402"/>
    <lineage>
        <taxon>Eukaryota</taxon>
        <taxon>Metazoa</taxon>
        <taxon>Chordata</taxon>
        <taxon>Craniata</taxon>
        <taxon>Vertebrata</taxon>
        <taxon>Euteleostomi</taxon>
        <taxon>Actinopterygii</taxon>
        <taxon>Neopterygii</taxon>
        <taxon>Teleostei</taxon>
        <taxon>Neoteleostei</taxon>
        <taxon>Acanthomorphata</taxon>
        <taxon>Anabantaria</taxon>
        <taxon>Anabantiformes</taxon>
        <taxon>Channoidei</taxon>
        <taxon>Channidae</taxon>
        <taxon>Channa</taxon>
    </lineage>
</organism>
<protein>
    <submittedName>
        <fullName evidence="2">Uncharacterized protein</fullName>
    </submittedName>
</protein>
<evidence type="ECO:0000313" key="3">
    <source>
        <dbReference type="Proteomes" id="UP000503349"/>
    </source>
</evidence>
<feature type="compositionally biased region" description="Basic and acidic residues" evidence="1">
    <location>
        <begin position="1"/>
        <end position="13"/>
    </location>
</feature>
<reference evidence="2 3" key="1">
    <citation type="submission" date="2019-02" db="EMBL/GenBank/DDBJ databases">
        <title>Opniocepnalus argus genome.</title>
        <authorList>
            <person name="Zhou C."/>
            <person name="Xiao S."/>
        </authorList>
    </citation>
    <scope>NUCLEOTIDE SEQUENCE [LARGE SCALE GENOMIC DNA]</scope>
    <source>
        <strain evidence="2">OARG1902GOOAL</strain>
        <tissue evidence="2">Muscle</tissue>
    </source>
</reference>
<sequence length="98" mass="11246">MEHQKTQLERGQEEGASTLRRKRRRVLQKEVWKKWEEALSKPTRSLSPPNALTTYPPFAIASSPWMVPRSICLKHAAVQCHAPPCAMKRLETRSIALL</sequence>
<reference evidence="3" key="2">
    <citation type="submission" date="2019-02" db="EMBL/GenBank/DDBJ databases">
        <title>Opniocepnalus argus Var Kimnra genome.</title>
        <authorList>
            <person name="Zhou C."/>
            <person name="Xiao S."/>
        </authorList>
    </citation>
    <scope>NUCLEOTIDE SEQUENCE [LARGE SCALE GENOMIC DNA]</scope>
</reference>
<accession>A0A6G1QQY6</accession>
<dbReference type="EMBL" id="CM015732">
    <property type="protein sequence ID" value="KAF3705012.1"/>
    <property type="molecule type" value="Genomic_DNA"/>
</dbReference>